<dbReference type="Proteomes" id="UP001597145">
    <property type="component" value="Unassembled WGS sequence"/>
</dbReference>
<evidence type="ECO:0000256" key="1">
    <source>
        <dbReference type="SAM" id="Phobius"/>
    </source>
</evidence>
<comment type="caution">
    <text evidence="2">The sequence shown here is derived from an EMBL/GenBank/DDBJ whole genome shotgun (WGS) entry which is preliminary data.</text>
</comment>
<feature type="transmembrane region" description="Helical" evidence="1">
    <location>
        <begin position="75"/>
        <end position="95"/>
    </location>
</feature>
<protein>
    <submittedName>
        <fullName evidence="2">Anthrone oxygenase family protein</fullName>
    </submittedName>
</protein>
<feature type="transmembrane region" description="Helical" evidence="1">
    <location>
        <begin position="125"/>
        <end position="142"/>
    </location>
</feature>
<evidence type="ECO:0000313" key="3">
    <source>
        <dbReference type="Proteomes" id="UP001597145"/>
    </source>
</evidence>
<reference evidence="3" key="1">
    <citation type="journal article" date="2019" name="Int. J. Syst. Evol. Microbiol.">
        <title>The Global Catalogue of Microorganisms (GCM) 10K type strain sequencing project: providing services to taxonomists for standard genome sequencing and annotation.</title>
        <authorList>
            <consortium name="The Broad Institute Genomics Platform"/>
            <consortium name="The Broad Institute Genome Sequencing Center for Infectious Disease"/>
            <person name="Wu L."/>
            <person name="Ma J."/>
        </authorList>
    </citation>
    <scope>NUCLEOTIDE SEQUENCE [LARGE SCALE GENOMIC DNA]</scope>
    <source>
        <strain evidence="3">JCM 12165</strain>
    </source>
</reference>
<feature type="transmembrane region" description="Helical" evidence="1">
    <location>
        <begin position="6"/>
        <end position="27"/>
    </location>
</feature>
<keyword evidence="1" id="KW-0812">Transmembrane</keyword>
<name>A0ABW4FFU5_9PSEU</name>
<evidence type="ECO:0000313" key="2">
    <source>
        <dbReference type="EMBL" id="MFD1529112.1"/>
    </source>
</evidence>
<feature type="transmembrane region" description="Helical" evidence="1">
    <location>
        <begin position="48"/>
        <end position="69"/>
    </location>
</feature>
<proteinExistence type="predicted"/>
<gene>
    <name evidence="2" type="ORF">ACFSCY_06640</name>
</gene>
<keyword evidence="1" id="KW-0472">Membrane</keyword>
<organism evidence="2 3">
    <name type="scientific">Pseudonocardia aurantiaca</name>
    <dbReference type="NCBI Taxonomy" id="75290"/>
    <lineage>
        <taxon>Bacteria</taxon>
        <taxon>Bacillati</taxon>
        <taxon>Actinomycetota</taxon>
        <taxon>Actinomycetes</taxon>
        <taxon>Pseudonocardiales</taxon>
        <taxon>Pseudonocardiaceae</taxon>
        <taxon>Pseudonocardia</taxon>
    </lineage>
</organism>
<keyword evidence="1" id="KW-1133">Transmembrane helix</keyword>
<dbReference type="Pfam" id="PF08592">
    <property type="entry name" value="Anthrone_oxy"/>
    <property type="match status" value="1"/>
</dbReference>
<dbReference type="InterPro" id="IPR013901">
    <property type="entry name" value="Anthrone_oxy"/>
</dbReference>
<keyword evidence="3" id="KW-1185">Reference proteome</keyword>
<accession>A0ABW4FFU5</accession>
<dbReference type="EMBL" id="JBHUCP010000004">
    <property type="protein sequence ID" value="MFD1529112.1"/>
    <property type="molecule type" value="Genomic_DNA"/>
</dbReference>
<sequence length="143" mass="15443">MNLLAVATVVVTGFVACAEFGSYALVRPALHRLAARERITVEQGLLRTFGRVMPVGMPVGLVLTIAGVVAEPAPLSWMAAIAFAVAVTTTVLVNVPINLATARWDPAYPPADWQRTRRRWARFQAFRSWLLLIGFVTAAAAAV</sequence>
<dbReference type="RefSeq" id="WP_343975043.1">
    <property type="nucleotide sequence ID" value="NZ_BAAAJG010000008.1"/>
</dbReference>